<evidence type="ECO:0000313" key="2">
    <source>
        <dbReference type="EMBL" id="MBB5282543.1"/>
    </source>
</evidence>
<comment type="caution">
    <text evidence="2">The sequence shown here is derived from an EMBL/GenBank/DDBJ whole genome shotgun (WGS) entry which is preliminary data.</text>
</comment>
<organism evidence="2 3">
    <name type="scientific">Rhabdobacter roseus</name>
    <dbReference type="NCBI Taxonomy" id="1655419"/>
    <lineage>
        <taxon>Bacteria</taxon>
        <taxon>Pseudomonadati</taxon>
        <taxon>Bacteroidota</taxon>
        <taxon>Cytophagia</taxon>
        <taxon>Cytophagales</taxon>
        <taxon>Cytophagaceae</taxon>
        <taxon>Rhabdobacter</taxon>
    </lineage>
</organism>
<name>A0A840TMV3_9BACT</name>
<feature type="region of interest" description="Disordered" evidence="1">
    <location>
        <begin position="71"/>
        <end position="97"/>
    </location>
</feature>
<gene>
    <name evidence="2" type="ORF">HNQ92_000664</name>
</gene>
<keyword evidence="3" id="KW-1185">Reference proteome</keyword>
<evidence type="ECO:0000313" key="3">
    <source>
        <dbReference type="Proteomes" id="UP000557307"/>
    </source>
</evidence>
<dbReference type="Proteomes" id="UP000557307">
    <property type="component" value="Unassembled WGS sequence"/>
</dbReference>
<sequence length="97" mass="10428">MESKQEVIVTAPHHVQVSQEGAGNNIQIQQSERSSDSTTLVTTIIQDGTNRVIMVQDTLPGQKARHQVQIHQSGQGNTAQVSQQGSGNKVVIKQGSN</sequence>
<protein>
    <submittedName>
        <fullName evidence="2">Uncharacterized protein</fullName>
    </submittedName>
</protein>
<reference evidence="2 3" key="1">
    <citation type="submission" date="2020-08" db="EMBL/GenBank/DDBJ databases">
        <title>Genomic Encyclopedia of Type Strains, Phase IV (KMG-IV): sequencing the most valuable type-strain genomes for metagenomic binning, comparative biology and taxonomic classification.</title>
        <authorList>
            <person name="Goeker M."/>
        </authorList>
    </citation>
    <scope>NUCLEOTIDE SEQUENCE [LARGE SCALE GENOMIC DNA]</scope>
    <source>
        <strain evidence="2 3">DSM 105074</strain>
    </source>
</reference>
<evidence type="ECO:0000256" key="1">
    <source>
        <dbReference type="SAM" id="MobiDB-lite"/>
    </source>
</evidence>
<proteinExistence type="predicted"/>
<dbReference type="RefSeq" id="WP_184170851.1">
    <property type="nucleotide sequence ID" value="NZ_JACHGF010000001.1"/>
</dbReference>
<dbReference type="AlphaFoldDB" id="A0A840TMV3"/>
<accession>A0A840TMV3</accession>
<dbReference type="EMBL" id="JACHGF010000001">
    <property type="protein sequence ID" value="MBB5282543.1"/>
    <property type="molecule type" value="Genomic_DNA"/>
</dbReference>
<feature type="compositionally biased region" description="Polar residues" evidence="1">
    <location>
        <begin position="71"/>
        <end position="87"/>
    </location>
</feature>